<dbReference type="InterPro" id="IPR013785">
    <property type="entry name" value="Aldolase_TIM"/>
</dbReference>
<name>A0A7Y0EDT9_9CLOT</name>
<dbReference type="PANTHER" id="PTHR43524:SF1">
    <property type="entry name" value="RADICAL SAM SUPERFAMILY PROTEIN"/>
    <property type="match status" value="1"/>
</dbReference>
<evidence type="ECO:0000256" key="3">
    <source>
        <dbReference type="ARBA" id="ARBA00023004"/>
    </source>
</evidence>
<keyword evidence="3" id="KW-0408">Iron</keyword>
<dbReference type="InterPro" id="IPR058240">
    <property type="entry name" value="rSAM_sf"/>
</dbReference>
<protein>
    <submittedName>
        <fullName evidence="6">Radical SAM protein</fullName>
    </submittedName>
</protein>
<dbReference type="SFLD" id="SFLDS00029">
    <property type="entry name" value="Radical_SAM"/>
    <property type="match status" value="1"/>
</dbReference>
<evidence type="ECO:0000313" key="6">
    <source>
        <dbReference type="EMBL" id="NMM61588.1"/>
    </source>
</evidence>
<dbReference type="InterPro" id="IPR007197">
    <property type="entry name" value="rSAM"/>
</dbReference>
<evidence type="ECO:0000259" key="5">
    <source>
        <dbReference type="PROSITE" id="PS51918"/>
    </source>
</evidence>
<proteinExistence type="predicted"/>
<dbReference type="CDD" id="cd21128">
    <property type="entry name" value="SPASM_rSAM"/>
    <property type="match status" value="1"/>
</dbReference>
<dbReference type="CDD" id="cd01335">
    <property type="entry name" value="Radical_SAM"/>
    <property type="match status" value="1"/>
</dbReference>
<dbReference type="GO" id="GO:0046872">
    <property type="term" value="F:metal ion binding"/>
    <property type="evidence" value="ECO:0007669"/>
    <property type="project" value="UniProtKB-KW"/>
</dbReference>
<organism evidence="6 7">
    <name type="scientific">Clostridium muellerianum</name>
    <dbReference type="NCBI Taxonomy" id="2716538"/>
    <lineage>
        <taxon>Bacteria</taxon>
        <taxon>Bacillati</taxon>
        <taxon>Bacillota</taxon>
        <taxon>Clostridia</taxon>
        <taxon>Eubacteriales</taxon>
        <taxon>Clostridiaceae</taxon>
        <taxon>Clostridium</taxon>
    </lineage>
</organism>
<dbReference type="Gene3D" id="3.20.20.70">
    <property type="entry name" value="Aldolase class I"/>
    <property type="match status" value="1"/>
</dbReference>
<dbReference type="Pfam" id="PF04055">
    <property type="entry name" value="Radical_SAM"/>
    <property type="match status" value="1"/>
</dbReference>
<dbReference type="InterPro" id="IPR023885">
    <property type="entry name" value="4Fe4S-binding_SPASM_dom"/>
</dbReference>
<evidence type="ECO:0000256" key="1">
    <source>
        <dbReference type="ARBA" id="ARBA00022691"/>
    </source>
</evidence>
<sequence length="460" mass="53578">MKVTERLKKVAKDTLVKSALELLEKNPEKNIDKLFDLVKKTVYKDKENLERIQQVEKYYNENPATHDFIINMLKTTDKKCMNKFFENFLSNAIWYGMPKRQKFLDEKGIKIPLVILISPSMRCNLNCTGCYAANYSKEDDIPYEEVDRIIKEARQLGIYYFIVLGGEPFFNNHMLKIYEKYSDCIFTPFTNGTLFNEELANKVKQLGNVVPMFSLEGFEEDTDTRRGKGVFKKVTHSMELLKKRGILFGVSTAVSRKNIDRVVSDKFVDMLIEKGAKMSWYFIFMPVGKEQDVDLMLTPEQRINLGKRVRQIRNSKPYFMIDFFNDAPYVGGCIAGKFYCHINSHEDVEPCVFAHFSVDNLKNKNLIDVFKSDFFKELRRRQPYNQNLLMPCMMIDNTNVIREVVKKTGAKPTDEGARMMIENKEFQKSIDKVAEEFKPLADKAWKEDFGCKGNYKMSKG</sequence>
<dbReference type="PANTHER" id="PTHR43524">
    <property type="entry name" value="RADICAL SAM SUPERFAMILY PROTEIN"/>
    <property type="match status" value="1"/>
</dbReference>
<comment type="caution">
    <text evidence="6">The sequence shown here is derived from an EMBL/GenBank/DDBJ whole genome shotgun (WGS) entry which is preliminary data.</text>
</comment>
<reference evidence="6 7" key="1">
    <citation type="submission" date="2020-04" db="EMBL/GenBank/DDBJ databases">
        <authorList>
            <person name="Doyle D.A."/>
        </authorList>
    </citation>
    <scope>NUCLEOTIDE SEQUENCE [LARGE SCALE GENOMIC DNA]</scope>
    <source>
        <strain evidence="6 7">P21</strain>
    </source>
</reference>
<dbReference type="GO" id="GO:0051536">
    <property type="term" value="F:iron-sulfur cluster binding"/>
    <property type="evidence" value="ECO:0007669"/>
    <property type="project" value="UniProtKB-KW"/>
</dbReference>
<evidence type="ECO:0000256" key="2">
    <source>
        <dbReference type="ARBA" id="ARBA00022723"/>
    </source>
</evidence>
<dbReference type="EMBL" id="JABBNI010000006">
    <property type="protein sequence ID" value="NMM61588.1"/>
    <property type="molecule type" value="Genomic_DNA"/>
</dbReference>
<dbReference type="GO" id="GO:0003824">
    <property type="term" value="F:catalytic activity"/>
    <property type="evidence" value="ECO:0007669"/>
    <property type="project" value="InterPro"/>
</dbReference>
<dbReference type="AlphaFoldDB" id="A0A7Y0EDT9"/>
<dbReference type="Pfam" id="PF13186">
    <property type="entry name" value="SPASM"/>
    <property type="match status" value="1"/>
</dbReference>
<keyword evidence="7" id="KW-1185">Reference proteome</keyword>
<dbReference type="RefSeq" id="WP_169296197.1">
    <property type="nucleotide sequence ID" value="NZ_JABBNI010000006.1"/>
</dbReference>
<feature type="domain" description="Radical SAM core" evidence="5">
    <location>
        <begin position="109"/>
        <end position="317"/>
    </location>
</feature>
<keyword evidence="4" id="KW-0411">Iron-sulfur</keyword>
<dbReference type="Proteomes" id="UP000537131">
    <property type="component" value="Unassembled WGS sequence"/>
</dbReference>
<accession>A0A7Y0EDT9</accession>
<gene>
    <name evidence="6" type="ORF">HBE96_02530</name>
</gene>
<dbReference type="SUPFAM" id="SSF102114">
    <property type="entry name" value="Radical SAM enzymes"/>
    <property type="match status" value="1"/>
</dbReference>
<evidence type="ECO:0000313" key="7">
    <source>
        <dbReference type="Proteomes" id="UP000537131"/>
    </source>
</evidence>
<keyword evidence="1" id="KW-0949">S-adenosyl-L-methionine</keyword>
<reference evidence="6 7" key="2">
    <citation type="submission" date="2020-06" db="EMBL/GenBank/DDBJ databases">
        <title>Complete Genome Sequence of Clostridium muelleri sp. nov. P21T, an Acid-Alcohol Producing Acetogen Isolated from Old Hay.</title>
        <authorList>
            <person name="Duncan K.E."/>
            <person name="Tanner R.S."/>
        </authorList>
    </citation>
    <scope>NUCLEOTIDE SEQUENCE [LARGE SCALE GENOMIC DNA]</scope>
    <source>
        <strain evidence="6 7">P21</strain>
    </source>
</reference>
<dbReference type="PROSITE" id="PS51918">
    <property type="entry name" value="RADICAL_SAM"/>
    <property type="match status" value="1"/>
</dbReference>
<dbReference type="SFLD" id="SFLDG01067">
    <property type="entry name" value="SPASM/twitch_domain_containing"/>
    <property type="match status" value="1"/>
</dbReference>
<keyword evidence="2" id="KW-0479">Metal-binding</keyword>
<evidence type="ECO:0000256" key="4">
    <source>
        <dbReference type="ARBA" id="ARBA00023014"/>
    </source>
</evidence>